<evidence type="ECO:0000313" key="2">
    <source>
        <dbReference type="EMBL" id="GEU65083.1"/>
    </source>
</evidence>
<gene>
    <name evidence="2" type="ORF">Tci_037061</name>
</gene>
<dbReference type="AlphaFoldDB" id="A0A6L2LTA6"/>
<dbReference type="GO" id="GO:0003676">
    <property type="term" value="F:nucleic acid binding"/>
    <property type="evidence" value="ECO:0007669"/>
    <property type="project" value="InterPro"/>
</dbReference>
<dbReference type="InterPro" id="IPR036397">
    <property type="entry name" value="RNaseH_sf"/>
</dbReference>
<proteinExistence type="predicted"/>
<dbReference type="PANTHER" id="PTHR47266">
    <property type="entry name" value="ENDONUCLEASE-RELATED"/>
    <property type="match status" value="1"/>
</dbReference>
<protein>
    <submittedName>
        <fullName evidence="2">Transposon Ty3-I Gag-Pol polyprotein</fullName>
    </submittedName>
</protein>
<dbReference type="Pfam" id="PF17921">
    <property type="entry name" value="Integrase_H2C2"/>
    <property type="match status" value="1"/>
</dbReference>
<dbReference type="InterPro" id="IPR041588">
    <property type="entry name" value="Integrase_H2C2"/>
</dbReference>
<accession>A0A6L2LTA6</accession>
<evidence type="ECO:0000259" key="1">
    <source>
        <dbReference type="Pfam" id="PF17921"/>
    </source>
</evidence>
<dbReference type="SUPFAM" id="SSF53098">
    <property type="entry name" value="Ribonuclease H-like"/>
    <property type="match status" value="1"/>
</dbReference>
<dbReference type="EMBL" id="BKCJ010005134">
    <property type="protein sequence ID" value="GEU65083.1"/>
    <property type="molecule type" value="Genomic_DNA"/>
</dbReference>
<feature type="domain" description="Integrase zinc-binding" evidence="1">
    <location>
        <begin position="12"/>
        <end position="63"/>
    </location>
</feature>
<comment type="caution">
    <text evidence="2">The sequence shown here is derived from an EMBL/GenBank/DDBJ whole genome shotgun (WGS) entry which is preliminary data.</text>
</comment>
<organism evidence="2">
    <name type="scientific">Tanacetum cinerariifolium</name>
    <name type="common">Dalmatian daisy</name>
    <name type="synonym">Chrysanthemum cinerariifolium</name>
    <dbReference type="NCBI Taxonomy" id="118510"/>
    <lineage>
        <taxon>Eukaryota</taxon>
        <taxon>Viridiplantae</taxon>
        <taxon>Streptophyta</taxon>
        <taxon>Embryophyta</taxon>
        <taxon>Tracheophyta</taxon>
        <taxon>Spermatophyta</taxon>
        <taxon>Magnoliopsida</taxon>
        <taxon>eudicotyledons</taxon>
        <taxon>Gunneridae</taxon>
        <taxon>Pentapetalae</taxon>
        <taxon>asterids</taxon>
        <taxon>campanulids</taxon>
        <taxon>Asterales</taxon>
        <taxon>Asteraceae</taxon>
        <taxon>Asteroideae</taxon>
        <taxon>Anthemideae</taxon>
        <taxon>Anthemidinae</taxon>
        <taxon>Tanacetum</taxon>
    </lineage>
</organism>
<name>A0A6L2LTA6_TANCI</name>
<dbReference type="Gene3D" id="1.10.340.70">
    <property type="match status" value="1"/>
</dbReference>
<dbReference type="InterPro" id="IPR012337">
    <property type="entry name" value="RNaseH-like_sf"/>
</dbReference>
<sequence length="458" mass="53219">MIRRCVYGFNTLKIFDEPHHGPTRGHYGSSTTTKKVFDAGFYWPTIFKEAHTLVQNCDAYQRSGSLSRRNEMLLNNIQVEAEALPTNDAINFLKKLFSCFGISKALISDRGTYFCNKQIDKILKKLDDTLWAFRTTYKTPIATTPYLLPHGKACHLSFEIEHRAYWALRSCNPNLKVVGEKRFMQLHEINELRLWGYDNSMIYKARTKAYHDKKLRIRKEFKAGEKVLLFNSKYKYKALKLRSKWYGPSVVKHGYPSGYIKLYDKHRGSLIVNGHCVKLYHVEEKLNELSSEEIHFMCEKGNIKAIPFMEPFSKDYRKIMPWAAEKPLIYSVVENTCNEAKLYYLDDTGKGIVKGNMIYIKEDSSDDYEMPGSRNQLLSQAYASFCVALLYGDQLCMTRSSTSKLVTPFVDPERQFRSRIEFTLSLIHNIYSFSYESKASEIEYEEMGDVDIDTLTME</sequence>
<dbReference type="Gene3D" id="3.30.420.10">
    <property type="entry name" value="Ribonuclease H-like superfamily/Ribonuclease H"/>
    <property type="match status" value="1"/>
</dbReference>
<dbReference type="InterPro" id="IPR052160">
    <property type="entry name" value="Gypsy_RT_Integrase-like"/>
</dbReference>
<reference evidence="2" key="1">
    <citation type="journal article" date="2019" name="Sci. Rep.">
        <title>Draft genome of Tanacetum cinerariifolium, the natural source of mosquito coil.</title>
        <authorList>
            <person name="Yamashiro T."/>
            <person name="Shiraishi A."/>
            <person name="Satake H."/>
            <person name="Nakayama K."/>
        </authorList>
    </citation>
    <scope>NUCLEOTIDE SEQUENCE</scope>
</reference>